<dbReference type="Proteomes" id="UP000194664">
    <property type="component" value="Unassembled WGS sequence"/>
</dbReference>
<reference evidence="1 2" key="1">
    <citation type="submission" date="2016-12" db="EMBL/GenBank/DDBJ databases">
        <title>The draft genome sequence of HSLHS2.</title>
        <authorList>
            <person name="Hu D."/>
            <person name="Wang L."/>
            <person name="Shao Z."/>
        </authorList>
    </citation>
    <scope>NUCLEOTIDE SEQUENCE [LARGE SCALE GENOMIC DNA]</scope>
    <source>
        <strain evidence="1">MCCC 1A06712</strain>
    </source>
</reference>
<dbReference type="RefSeq" id="WP_086450264.1">
    <property type="nucleotide sequence ID" value="NZ_MSPP01000001.1"/>
</dbReference>
<protein>
    <submittedName>
        <fullName evidence="1">Uncharacterized protein</fullName>
    </submittedName>
</protein>
<comment type="caution">
    <text evidence="1">The sequence shown here is derived from an EMBL/GenBank/DDBJ whole genome shotgun (WGS) entry which is preliminary data.</text>
</comment>
<keyword evidence="2" id="KW-1185">Reference proteome</keyword>
<evidence type="ECO:0000313" key="2">
    <source>
        <dbReference type="Proteomes" id="UP000194664"/>
    </source>
</evidence>
<gene>
    <name evidence="1" type="ORF">BVC71_03745</name>
</gene>
<accession>A0A251X2H3</accession>
<sequence>MPISLTDTEAVLSGDIDITDVDALHPWLTEHRGGTVDLTDCKSAHTAVVQLLIAAKANIKNNSETNDWRSILSNSNSYLLQ</sequence>
<name>A0A251X2H3_9RHOB</name>
<dbReference type="AlphaFoldDB" id="A0A251X2H3"/>
<dbReference type="EMBL" id="MSPP01000001">
    <property type="protein sequence ID" value="OUD10615.1"/>
    <property type="molecule type" value="Genomic_DNA"/>
</dbReference>
<evidence type="ECO:0000313" key="1">
    <source>
        <dbReference type="EMBL" id="OUD10615.1"/>
    </source>
</evidence>
<organism evidence="1 2">
    <name type="scientific">Marivivens niveibacter</name>
    <dbReference type="NCBI Taxonomy" id="1930667"/>
    <lineage>
        <taxon>Bacteria</taxon>
        <taxon>Pseudomonadati</taxon>
        <taxon>Pseudomonadota</taxon>
        <taxon>Alphaproteobacteria</taxon>
        <taxon>Rhodobacterales</taxon>
        <taxon>Paracoccaceae</taxon>
        <taxon>Marivivens group</taxon>
        <taxon>Marivivens</taxon>
    </lineage>
</organism>
<dbReference type="OrthoDB" id="7585928at2"/>
<proteinExistence type="predicted"/>